<dbReference type="PROSITE" id="PS51257">
    <property type="entry name" value="PROKAR_LIPOPROTEIN"/>
    <property type="match status" value="1"/>
</dbReference>
<proteinExistence type="predicted"/>
<evidence type="ECO:0000313" key="2">
    <source>
        <dbReference type="Proteomes" id="UP001331761"/>
    </source>
</evidence>
<keyword evidence="2" id="KW-1185">Reference proteome</keyword>
<dbReference type="InterPro" id="IPR012444">
    <property type="entry name" value="DUF1647"/>
</dbReference>
<accession>A0AAN8EPM0</accession>
<name>A0AAN8EPM0_TRICO</name>
<dbReference type="PANTHER" id="PTHR31389:SF4">
    <property type="entry name" value="LD39211P"/>
    <property type="match status" value="1"/>
</dbReference>
<reference evidence="1 2" key="1">
    <citation type="submission" date="2019-10" db="EMBL/GenBank/DDBJ databases">
        <title>Assembly and Annotation for the nematode Trichostrongylus colubriformis.</title>
        <authorList>
            <person name="Martin J."/>
        </authorList>
    </citation>
    <scope>NUCLEOTIDE SEQUENCE [LARGE SCALE GENOMIC DNA]</scope>
    <source>
        <strain evidence="1">G859</strain>
        <tissue evidence="1">Whole worm</tissue>
    </source>
</reference>
<dbReference type="PANTHER" id="PTHR31389">
    <property type="entry name" value="LD39211P"/>
    <property type="match status" value="1"/>
</dbReference>
<gene>
    <name evidence="1" type="ORF">GCK32_020154</name>
</gene>
<evidence type="ECO:0000313" key="1">
    <source>
        <dbReference type="EMBL" id="KAK5965726.1"/>
    </source>
</evidence>
<dbReference type="Pfam" id="PF07801">
    <property type="entry name" value="DUF1647"/>
    <property type="match status" value="1"/>
</dbReference>
<sequence length="129" mass="15220">MIRQKRIERLLWLSSALFIACLITAYLTSYHLHPFTSAPSLLEPHCRCEHRTNTHDFCYRLPRRPQIRGQPFNCTYATYLDQLDLLSTENSINLETDQFPDPMYVTAMSDNHFEEGLTLVCFHWCFFSP</sequence>
<dbReference type="EMBL" id="WIXE01024291">
    <property type="protein sequence ID" value="KAK5965726.1"/>
    <property type="molecule type" value="Genomic_DNA"/>
</dbReference>
<organism evidence="1 2">
    <name type="scientific">Trichostrongylus colubriformis</name>
    <name type="common">Black scour worm</name>
    <dbReference type="NCBI Taxonomy" id="6319"/>
    <lineage>
        <taxon>Eukaryota</taxon>
        <taxon>Metazoa</taxon>
        <taxon>Ecdysozoa</taxon>
        <taxon>Nematoda</taxon>
        <taxon>Chromadorea</taxon>
        <taxon>Rhabditida</taxon>
        <taxon>Rhabditina</taxon>
        <taxon>Rhabditomorpha</taxon>
        <taxon>Strongyloidea</taxon>
        <taxon>Trichostrongylidae</taxon>
        <taxon>Trichostrongylus</taxon>
    </lineage>
</organism>
<protein>
    <submittedName>
        <fullName evidence="1">Uncharacterized protein</fullName>
    </submittedName>
</protein>
<comment type="caution">
    <text evidence="1">The sequence shown here is derived from an EMBL/GenBank/DDBJ whole genome shotgun (WGS) entry which is preliminary data.</text>
</comment>
<dbReference type="Proteomes" id="UP001331761">
    <property type="component" value="Unassembled WGS sequence"/>
</dbReference>
<dbReference type="AlphaFoldDB" id="A0AAN8EPM0"/>